<name>A0A1H5AF97_PSEAG</name>
<feature type="compositionally biased region" description="Low complexity" evidence="1">
    <location>
        <begin position="49"/>
        <end position="61"/>
    </location>
</feature>
<dbReference type="AlphaFoldDB" id="A0A1H5AF97"/>
<gene>
    <name evidence="3" type="ORF">SAMN05421553_2596</name>
</gene>
<proteinExistence type="predicted"/>
<evidence type="ECO:0000256" key="2">
    <source>
        <dbReference type="SAM" id="SignalP"/>
    </source>
</evidence>
<organism evidence="3 4">
    <name type="scientific">Pseudomonas anguilliseptica</name>
    <dbReference type="NCBI Taxonomy" id="53406"/>
    <lineage>
        <taxon>Bacteria</taxon>
        <taxon>Pseudomonadati</taxon>
        <taxon>Pseudomonadota</taxon>
        <taxon>Gammaproteobacteria</taxon>
        <taxon>Pseudomonadales</taxon>
        <taxon>Pseudomonadaceae</taxon>
        <taxon>Pseudomonas</taxon>
    </lineage>
</organism>
<dbReference type="Proteomes" id="UP000242849">
    <property type="component" value="Unassembled WGS sequence"/>
</dbReference>
<dbReference type="EMBL" id="FNSC01000001">
    <property type="protein sequence ID" value="SED40441.1"/>
    <property type="molecule type" value="Genomic_DNA"/>
</dbReference>
<keyword evidence="4" id="KW-1185">Reference proteome</keyword>
<dbReference type="STRING" id="53406.SAMN05421553_2596"/>
<feature type="region of interest" description="Disordered" evidence="1">
    <location>
        <begin position="32"/>
        <end position="67"/>
    </location>
</feature>
<feature type="chain" id="PRO_5017374628" evidence="2">
    <location>
        <begin position="18"/>
        <end position="342"/>
    </location>
</feature>
<sequence length="342" mass="36343">MRLLLLCLTLLSSAALAGANCANSQSWQCQHHSAATGSSNPQQPTPDHQTSNPPTQTTNPPLGSLTPDIHGVALTPVAVPNLVPTPIQQPVPTATPYKVPQPMNIPGQVPTPTPQAVPTATPYMVPQPMNIPGQVPTPTPQAIPTATPYMVPQPMNIPGQVPTPTPQAVPTATPYKVPQPMSIPGQVPTPTPQAVPTATPYKVPQPMNIPGQVPTSTPTPQPVPTATKYMVPPIAHGGRPTLLIKPGSTATQKPPTQTNHVVTHQLQLVQPLAKVPLPTTGDAQAQYGLEMIEPGVQNHRVEVYRSHDALEQIHNDVIPMDEGDFHLTVIGTRKPDYMHDQP</sequence>
<protein>
    <submittedName>
        <fullName evidence="3">Uncharacterized protein</fullName>
    </submittedName>
</protein>
<keyword evidence="2" id="KW-0732">Signal</keyword>
<accession>A0A1H5AF97</accession>
<evidence type="ECO:0000256" key="1">
    <source>
        <dbReference type="SAM" id="MobiDB-lite"/>
    </source>
</evidence>
<reference evidence="4" key="1">
    <citation type="submission" date="2016-10" db="EMBL/GenBank/DDBJ databases">
        <authorList>
            <person name="Varghese N."/>
            <person name="Submissions S."/>
        </authorList>
    </citation>
    <scope>NUCLEOTIDE SEQUENCE [LARGE SCALE GENOMIC DNA]</scope>
    <source>
        <strain evidence="4">DSM 12111</strain>
    </source>
</reference>
<evidence type="ECO:0000313" key="4">
    <source>
        <dbReference type="Proteomes" id="UP000242849"/>
    </source>
</evidence>
<feature type="compositionally biased region" description="Polar residues" evidence="1">
    <location>
        <begin position="32"/>
        <end position="48"/>
    </location>
</feature>
<feature type="signal peptide" evidence="2">
    <location>
        <begin position="1"/>
        <end position="17"/>
    </location>
</feature>
<evidence type="ECO:0000313" key="3">
    <source>
        <dbReference type="EMBL" id="SED40441.1"/>
    </source>
</evidence>